<reference evidence="23 24" key="1">
    <citation type="submission" date="2019-10" db="EMBL/GenBank/DDBJ databases">
        <title>Extracellular Electron Transfer in a Candidatus Methanoperedens spp. Enrichment Culture.</title>
        <authorList>
            <person name="Berger S."/>
            <person name="Rangel Shaw D."/>
            <person name="Berben T."/>
            <person name="In 'T Zandt M."/>
            <person name="Frank J."/>
            <person name="Reimann J."/>
            <person name="Jetten M.S.M."/>
            <person name="Welte C.U."/>
        </authorList>
    </citation>
    <scope>NUCLEOTIDE SEQUENCE [LARGE SCALE GENOMIC DNA]</scope>
    <source>
        <strain evidence="23">SB12</strain>
    </source>
</reference>
<keyword evidence="6" id="KW-0645">Protease</keyword>
<dbReference type="PANTHER" id="PTHR32282">
    <property type="entry name" value="BINDING PROTEIN TRANSPEPTIDASE, PUTATIVE-RELATED"/>
    <property type="match status" value="1"/>
</dbReference>
<dbReference type="SUPFAM" id="SSF53955">
    <property type="entry name" value="Lysozyme-like"/>
    <property type="match status" value="1"/>
</dbReference>
<evidence type="ECO:0000256" key="18">
    <source>
        <dbReference type="ARBA" id="ARBA00049902"/>
    </source>
</evidence>
<evidence type="ECO:0000256" key="3">
    <source>
        <dbReference type="ARBA" id="ARBA00007090"/>
    </source>
</evidence>
<organism evidence="23 24">
    <name type="scientific">Leptonema illini</name>
    <dbReference type="NCBI Taxonomy" id="183"/>
    <lineage>
        <taxon>Bacteria</taxon>
        <taxon>Pseudomonadati</taxon>
        <taxon>Spirochaetota</taxon>
        <taxon>Spirochaetia</taxon>
        <taxon>Leptospirales</taxon>
        <taxon>Leptospiraceae</taxon>
        <taxon>Leptonema</taxon>
    </lineage>
</organism>
<dbReference type="InterPro" id="IPR036950">
    <property type="entry name" value="PBP_transglycosylase"/>
</dbReference>
<keyword evidence="5 23" id="KW-0121">Carboxypeptidase</keyword>
<evidence type="ECO:0000313" key="23">
    <source>
        <dbReference type="EMBL" id="KAB2933561.1"/>
    </source>
</evidence>
<accession>A0A833H2S1</accession>
<keyword evidence="13 20" id="KW-1133">Transmembrane helix</keyword>
<dbReference type="Pfam" id="PF00905">
    <property type="entry name" value="Transpeptidase"/>
    <property type="match status" value="1"/>
</dbReference>
<dbReference type="EC" id="2.4.99.28" evidence="17"/>
<dbReference type="InterPro" id="IPR050396">
    <property type="entry name" value="Glycosyltr_51/Transpeptidase"/>
</dbReference>
<dbReference type="GO" id="GO:0009252">
    <property type="term" value="P:peptidoglycan biosynthetic process"/>
    <property type="evidence" value="ECO:0007669"/>
    <property type="project" value="UniProtKB-KW"/>
</dbReference>
<evidence type="ECO:0000256" key="12">
    <source>
        <dbReference type="ARBA" id="ARBA00022984"/>
    </source>
</evidence>
<evidence type="ECO:0000259" key="21">
    <source>
        <dbReference type="Pfam" id="PF00905"/>
    </source>
</evidence>
<evidence type="ECO:0000256" key="16">
    <source>
        <dbReference type="ARBA" id="ARBA00023316"/>
    </source>
</evidence>
<protein>
    <recommendedName>
        <fullName evidence="17">peptidoglycan glycosyltransferase</fullName>
        <ecNumber evidence="17">2.4.99.28</ecNumber>
    </recommendedName>
</protein>
<keyword evidence="14 20" id="KW-0472">Membrane</keyword>
<dbReference type="GO" id="GO:0016020">
    <property type="term" value="C:membrane"/>
    <property type="evidence" value="ECO:0007669"/>
    <property type="project" value="UniProtKB-SubCell"/>
</dbReference>
<dbReference type="GO" id="GO:0030288">
    <property type="term" value="C:outer membrane-bounded periplasmic space"/>
    <property type="evidence" value="ECO:0007669"/>
    <property type="project" value="TreeGrafter"/>
</dbReference>
<evidence type="ECO:0000259" key="22">
    <source>
        <dbReference type="Pfam" id="PF00912"/>
    </source>
</evidence>
<evidence type="ECO:0000256" key="4">
    <source>
        <dbReference type="ARBA" id="ARBA00007739"/>
    </source>
</evidence>
<feature type="domain" description="Penicillin-binding protein transpeptidase" evidence="21">
    <location>
        <begin position="484"/>
        <end position="770"/>
    </location>
</feature>
<keyword evidence="10" id="KW-0378">Hydrolase</keyword>
<evidence type="ECO:0000256" key="6">
    <source>
        <dbReference type="ARBA" id="ARBA00022670"/>
    </source>
</evidence>
<evidence type="ECO:0000256" key="14">
    <source>
        <dbReference type="ARBA" id="ARBA00023136"/>
    </source>
</evidence>
<proteinExistence type="inferred from homology"/>
<comment type="caution">
    <text evidence="23">The sequence shown here is derived from an EMBL/GenBank/DDBJ whole genome shotgun (WGS) entry which is preliminary data.</text>
</comment>
<keyword evidence="7" id="KW-0328">Glycosyltransferase</keyword>
<dbReference type="InterPro" id="IPR001460">
    <property type="entry name" value="PCN-bd_Tpept"/>
</dbReference>
<comment type="similarity">
    <text evidence="4">In the N-terminal section; belongs to the glycosyltransferase 51 family.</text>
</comment>
<dbReference type="Gene3D" id="3.40.710.10">
    <property type="entry name" value="DD-peptidase/beta-lactamase superfamily"/>
    <property type="match status" value="1"/>
</dbReference>
<evidence type="ECO:0000256" key="11">
    <source>
        <dbReference type="ARBA" id="ARBA00022960"/>
    </source>
</evidence>
<evidence type="ECO:0000256" key="19">
    <source>
        <dbReference type="SAM" id="MobiDB-lite"/>
    </source>
</evidence>
<dbReference type="AlphaFoldDB" id="A0A833H2S1"/>
<keyword evidence="16" id="KW-0961">Cell wall biogenesis/degradation</keyword>
<keyword evidence="12" id="KW-0573">Peptidoglycan synthesis</keyword>
<comment type="catalytic activity">
    <reaction evidence="18">
        <text>[GlcNAc-(1-&gt;4)-Mur2Ac(oyl-L-Ala-gamma-D-Glu-L-Lys-D-Ala-D-Ala)](n)-di-trans,octa-cis-undecaprenyl diphosphate + beta-D-GlcNAc-(1-&gt;4)-Mur2Ac(oyl-L-Ala-gamma-D-Glu-L-Lys-D-Ala-D-Ala)-di-trans,octa-cis-undecaprenyl diphosphate = [GlcNAc-(1-&gt;4)-Mur2Ac(oyl-L-Ala-gamma-D-Glu-L-Lys-D-Ala-D-Ala)](n+1)-di-trans,octa-cis-undecaprenyl diphosphate + di-trans,octa-cis-undecaprenyl diphosphate + H(+)</text>
        <dbReference type="Rhea" id="RHEA:23708"/>
        <dbReference type="Rhea" id="RHEA-COMP:9602"/>
        <dbReference type="Rhea" id="RHEA-COMP:9603"/>
        <dbReference type="ChEBI" id="CHEBI:15378"/>
        <dbReference type="ChEBI" id="CHEBI:58405"/>
        <dbReference type="ChEBI" id="CHEBI:60033"/>
        <dbReference type="ChEBI" id="CHEBI:78435"/>
        <dbReference type="EC" id="2.4.99.28"/>
    </reaction>
</comment>
<dbReference type="Pfam" id="PF00912">
    <property type="entry name" value="Transgly"/>
    <property type="match status" value="1"/>
</dbReference>
<dbReference type="InterPro" id="IPR001264">
    <property type="entry name" value="Glyco_trans_51"/>
</dbReference>
<dbReference type="GO" id="GO:0008955">
    <property type="term" value="F:peptidoglycan glycosyltransferase activity"/>
    <property type="evidence" value="ECO:0007669"/>
    <property type="project" value="UniProtKB-EC"/>
</dbReference>
<dbReference type="PANTHER" id="PTHR32282:SF27">
    <property type="entry name" value="PENICILLIN-BINDING PROTEIN 1A"/>
    <property type="match status" value="1"/>
</dbReference>
<comment type="similarity">
    <text evidence="3">In the C-terminal section; belongs to the transpeptidase family.</text>
</comment>
<keyword evidence="9 20" id="KW-0812">Transmembrane</keyword>
<dbReference type="GO" id="GO:0008360">
    <property type="term" value="P:regulation of cell shape"/>
    <property type="evidence" value="ECO:0007669"/>
    <property type="project" value="UniProtKB-KW"/>
</dbReference>
<dbReference type="InterPro" id="IPR023346">
    <property type="entry name" value="Lysozyme-like_dom_sf"/>
</dbReference>
<evidence type="ECO:0000256" key="1">
    <source>
        <dbReference type="ARBA" id="ARBA00004370"/>
    </source>
</evidence>
<dbReference type="SUPFAM" id="SSF56601">
    <property type="entry name" value="beta-lactamase/transpeptidase-like"/>
    <property type="match status" value="1"/>
</dbReference>
<keyword evidence="15" id="KW-0511">Multifunctional enzyme</keyword>
<dbReference type="GO" id="GO:0006508">
    <property type="term" value="P:proteolysis"/>
    <property type="evidence" value="ECO:0007669"/>
    <property type="project" value="UniProtKB-KW"/>
</dbReference>
<dbReference type="GO" id="GO:0008658">
    <property type="term" value="F:penicillin binding"/>
    <property type="evidence" value="ECO:0007669"/>
    <property type="project" value="InterPro"/>
</dbReference>
<comment type="subcellular location">
    <subcellularLocation>
        <location evidence="1">Membrane</location>
    </subcellularLocation>
</comment>
<evidence type="ECO:0000256" key="15">
    <source>
        <dbReference type="ARBA" id="ARBA00023268"/>
    </source>
</evidence>
<comment type="pathway">
    <text evidence="2">Cell wall biogenesis; peptidoglycan biosynthesis.</text>
</comment>
<gene>
    <name evidence="23" type="ORF">F9K24_06865</name>
</gene>
<evidence type="ECO:0000256" key="9">
    <source>
        <dbReference type="ARBA" id="ARBA00022692"/>
    </source>
</evidence>
<evidence type="ECO:0000256" key="7">
    <source>
        <dbReference type="ARBA" id="ARBA00022676"/>
    </source>
</evidence>
<dbReference type="Gene3D" id="1.10.3810.10">
    <property type="entry name" value="Biosynthetic peptidoglycan transglycosylase-like"/>
    <property type="match status" value="1"/>
</dbReference>
<sequence>MSKRFRYTCKGCGKGFQLEIDTSSYTVHSAICPFCARKAMFDNRSGALDRSSYGSGARSQAGGFSRTDRSSIPLRKTSDIGRGQGRRFSMPSFSLPSFRSFSLPSFSLSSRRGDRSRLLVLGGFIALIGALLYGSVVVVQLALFDPDPYISGMGSRSPDRIYDRNGQLISELFSLKTGNLKFEDIPKPMIDVLLFVEDEDFYSHGAIDFTATLRAVFINVTNAGFVQGASTITQQLSRILLDDREKTLTRKLKEASLAYALEARYAKNDILTGYFNNVYLGHGAYGFQTAADFYFRKTLSELNFTERLALASLPSAPERFSPLRNPEMLIRKMDHIYARMVEDGFPVPAQSEYESQKLSSLMHLNRSPTETVFGTRTDHGPYVTEYIRGKLREILGDEAESQSGLRIETTIDIDLQKSAVKHSREFLAEIRKQHPYRRPEQNDESVLKERIRREYLLMALGGAVLGLPVPRTGNKRLETASIGLDPATGEILFMQGGSEFFPENQLNRSIQMRRQTGSAIKPIIYSAGAESGKVSPATPLEDSPLFFSGVKTADGKDFWLPDNIDEDYEGIIPARIAMAKSRNIPAIRAAMMIGLDRVGEQFHKFFFHSDEAFAKRFRAEQGVAIGILEMSPLEMASAFSAFANNGVIKRPYLIRRIISPTGKVLFDGTGKDEFRMQMPAEVKAIDGDAAEVVASMMQDSAKYGGTGRGGFNSPLLLGKTGTTNKHRDAWFVGVLPHLSAAVWVGFDNHIVSMNKGTGAGVAGPLFGRIVSGSGKGSELAKGGYTFDPRARSVTVCADTGLLPNGFCPRKKSDLFAAAGVPDKTCDKHGRDTVENPSIPELPTKSDFD</sequence>
<dbReference type="Proteomes" id="UP000460298">
    <property type="component" value="Unassembled WGS sequence"/>
</dbReference>
<name>A0A833H2S1_9LEPT</name>
<evidence type="ECO:0000256" key="20">
    <source>
        <dbReference type="SAM" id="Phobius"/>
    </source>
</evidence>
<feature type="region of interest" description="Disordered" evidence="19">
    <location>
        <begin position="49"/>
        <end position="87"/>
    </location>
</feature>
<feature type="transmembrane region" description="Helical" evidence="20">
    <location>
        <begin position="118"/>
        <end position="143"/>
    </location>
</feature>
<feature type="domain" description="Glycosyl transferase family 51" evidence="22">
    <location>
        <begin position="167"/>
        <end position="340"/>
    </location>
</feature>
<evidence type="ECO:0000256" key="5">
    <source>
        <dbReference type="ARBA" id="ARBA00022645"/>
    </source>
</evidence>
<keyword evidence="8" id="KW-0808">Transferase</keyword>
<evidence type="ECO:0000256" key="8">
    <source>
        <dbReference type="ARBA" id="ARBA00022679"/>
    </source>
</evidence>
<evidence type="ECO:0000256" key="13">
    <source>
        <dbReference type="ARBA" id="ARBA00022989"/>
    </source>
</evidence>
<evidence type="ECO:0000256" key="2">
    <source>
        <dbReference type="ARBA" id="ARBA00004752"/>
    </source>
</evidence>
<dbReference type="GO" id="GO:0071555">
    <property type="term" value="P:cell wall organization"/>
    <property type="evidence" value="ECO:0007669"/>
    <property type="project" value="UniProtKB-KW"/>
</dbReference>
<evidence type="ECO:0000256" key="17">
    <source>
        <dbReference type="ARBA" id="ARBA00044770"/>
    </source>
</evidence>
<dbReference type="EMBL" id="WBUI01000005">
    <property type="protein sequence ID" value="KAB2933561.1"/>
    <property type="molecule type" value="Genomic_DNA"/>
</dbReference>
<keyword evidence="11" id="KW-0133">Cell shape</keyword>
<dbReference type="GO" id="GO:0004180">
    <property type="term" value="F:carboxypeptidase activity"/>
    <property type="evidence" value="ECO:0007669"/>
    <property type="project" value="UniProtKB-KW"/>
</dbReference>
<evidence type="ECO:0000313" key="24">
    <source>
        <dbReference type="Proteomes" id="UP000460298"/>
    </source>
</evidence>
<dbReference type="InterPro" id="IPR012338">
    <property type="entry name" value="Beta-lactam/transpept-like"/>
</dbReference>
<evidence type="ECO:0000256" key="10">
    <source>
        <dbReference type="ARBA" id="ARBA00022801"/>
    </source>
</evidence>
<feature type="region of interest" description="Disordered" evidence="19">
    <location>
        <begin position="825"/>
        <end position="848"/>
    </location>
</feature>